<feature type="domain" description="Inosine/uridine-preferring nucleoside hydrolase" evidence="6">
    <location>
        <begin position="67"/>
        <end position="322"/>
    </location>
</feature>
<comment type="similarity">
    <text evidence="1">Belongs to the IUNH family.</text>
</comment>
<dbReference type="GeneID" id="8628188"/>
<organism evidence="7 8">
    <name type="scientific">Dictyostelium discoideum</name>
    <name type="common">Social amoeba</name>
    <dbReference type="NCBI Taxonomy" id="44689"/>
    <lineage>
        <taxon>Eukaryota</taxon>
        <taxon>Amoebozoa</taxon>
        <taxon>Evosea</taxon>
        <taxon>Eumycetozoa</taxon>
        <taxon>Dictyostelia</taxon>
        <taxon>Dictyosteliales</taxon>
        <taxon>Dictyosteliaceae</taxon>
        <taxon>Dictyostelium</taxon>
    </lineage>
</organism>
<keyword evidence="5" id="KW-1133">Transmembrane helix</keyword>
<feature type="transmembrane region" description="Helical" evidence="5">
    <location>
        <begin position="23"/>
        <end position="42"/>
    </location>
</feature>
<dbReference type="AlphaFoldDB" id="Q54EJ8"/>
<dbReference type="InterPro" id="IPR023186">
    <property type="entry name" value="IUNH"/>
</dbReference>
<evidence type="ECO:0000256" key="2">
    <source>
        <dbReference type="ARBA" id="ARBA00022801"/>
    </source>
</evidence>
<dbReference type="HOGENOM" id="CLU_654582_0_0_1"/>
<reference evidence="7 8" key="1">
    <citation type="journal article" date="2005" name="Nature">
        <title>The genome of the social amoeba Dictyostelium discoideum.</title>
        <authorList>
            <consortium name="The Dictyostelium discoideum Sequencing Consortium"/>
            <person name="Eichinger L."/>
            <person name="Pachebat J.A."/>
            <person name="Glockner G."/>
            <person name="Rajandream M.A."/>
            <person name="Sucgang R."/>
            <person name="Berriman M."/>
            <person name="Song J."/>
            <person name="Olsen R."/>
            <person name="Szafranski K."/>
            <person name="Xu Q."/>
            <person name="Tunggal B."/>
            <person name="Kummerfeld S."/>
            <person name="Madera M."/>
            <person name="Konfortov B.A."/>
            <person name="Rivero F."/>
            <person name="Bankier A.T."/>
            <person name="Lehmann R."/>
            <person name="Hamlin N."/>
            <person name="Davies R."/>
            <person name="Gaudet P."/>
            <person name="Fey P."/>
            <person name="Pilcher K."/>
            <person name="Chen G."/>
            <person name="Saunders D."/>
            <person name="Sodergren E."/>
            <person name="Davis P."/>
            <person name="Kerhornou A."/>
            <person name="Nie X."/>
            <person name="Hall N."/>
            <person name="Anjard C."/>
            <person name="Hemphill L."/>
            <person name="Bason N."/>
            <person name="Farbrother P."/>
            <person name="Desany B."/>
            <person name="Just E."/>
            <person name="Morio T."/>
            <person name="Rost R."/>
            <person name="Churcher C."/>
            <person name="Cooper J."/>
            <person name="Haydock S."/>
            <person name="van Driessche N."/>
            <person name="Cronin A."/>
            <person name="Goodhead I."/>
            <person name="Muzny D."/>
            <person name="Mourier T."/>
            <person name="Pain A."/>
            <person name="Lu M."/>
            <person name="Harper D."/>
            <person name="Lindsay R."/>
            <person name="Hauser H."/>
            <person name="James K."/>
            <person name="Quiles M."/>
            <person name="Madan Babu M."/>
            <person name="Saito T."/>
            <person name="Buchrieser C."/>
            <person name="Wardroper A."/>
            <person name="Felder M."/>
            <person name="Thangavelu M."/>
            <person name="Johnson D."/>
            <person name="Knights A."/>
            <person name="Loulseged H."/>
            <person name="Mungall K."/>
            <person name="Oliver K."/>
            <person name="Price C."/>
            <person name="Quail M.A."/>
            <person name="Urushihara H."/>
            <person name="Hernandez J."/>
            <person name="Rabbinowitsch E."/>
            <person name="Steffen D."/>
            <person name="Sanders M."/>
            <person name="Ma J."/>
            <person name="Kohara Y."/>
            <person name="Sharp S."/>
            <person name="Simmonds M."/>
            <person name="Spiegler S."/>
            <person name="Tivey A."/>
            <person name="Sugano S."/>
            <person name="White B."/>
            <person name="Walker D."/>
            <person name="Woodward J."/>
            <person name="Winckler T."/>
            <person name="Tanaka Y."/>
            <person name="Shaulsky G."/>
            <person name="Schleicher M."/>
            <person name="Weinstock G."/>
            <person name="Rosenthal A."/>
            <person name="Cox E.C."/>
            <person name="Chisholm R.L."/>
            <person name="Gibbs R."/>
            <person name="Loomis W.F."/>
            <person name="Platzer M."/>
            <person name="Kay R.R."/>
            <person name="Williams J."/>
            <person name="Dear P.H."/>
            <person name="Noegel A.A."/>
            <person name="Barrell B."/>
            <person name="Kuspa A."/>
        </authorList>
    </citation>
    <scope>NUCLEOTIDE SEQUENCE [LARGE SCALE GENOMIC DNA]</scope>
    <source>
        <strain evidence="7 8">AX4</strain>
    </source>
</reference>
<dbReference type="PANTHER" id="PTHR12304:SF4">
    <property type="entry name" value="URIDINE NUCLEOSIDASE"/>
    <property type="match status" value="1"/>
</dbReference>
<dbReference type="EMBL" id="AAFI02000177">
    <property type="protein sequence ID" value="EAL61723.1"/>
    <property type="molecule type" value="Genomic_DNA"/>
</dbReference>
<dbReference type="InParanoid" id="Q54EJ8"/>
<dbReference type="Proteomes" id="UP000002195">
    <property type="component" value="Unassembled WGS sequence"/>
</dbReference>
<protein>
    <recommendedName>
        <fullName evidence="6">Inosine/uridine-preferring nucleoside hydrolase domain-containing protein</fullName>
    </recommendedName>
</protein>
<dbReference type="Pfam" id="PF01156">
    <property type="entry name" value="IU_nuc_hydro"/>
    <property type="match status" value="1"/>
</dbReference>
<dbReference type="PANTHER" id="PTHR12304">
    <property type="entry name" value="INOSINE-URIDINE PREFERRING NUCLEOSIDE HYDROLASE"/>
    <property type="match status" value="1"/>
</dbReference>
<proteinExistence type="inferred from homology"/>
<gene>
    <name evidence="7" type="ORF">DDB_G0291478</name>
</gene>
<dbReference type="InterPro" id="IPR001910">
    <property type="entry name" value="Inosine/uridine_hydrolase_dom"/>
</dbReference>
<dbReference type="GO" id="GO:0006152">
    <property type="term" value="P:purine nucleoside catabolic process"/>
    <property type="evidence" value="ECO:0000318"/>
    <property type="project" value="GO_Central"/>
</dbReference>
<dbReference type="OMA" id="INTCTQP"/>
<keyword evidence="5" id="KW-0472">Membrane</keyword>
<evidence type="ECO:0000256" key="1">
    <source>
        <dbReference type="ARBA" id="ARBA00009176"/>
    </source>
</evidence>
<name>Q54EJ8_DICDI</name>
<keyword evidence="5" id="KW-0812">Transmembrane</keyword>
<dbReference type="VEuPathDB" id="AmoebaDB:DDB_G0291478"/>
<comment type="caution">
    <text evidence="7">The sequence shown here is derived from an EMBL/GenBank/DDBJ whole genome shotgun (WGS) entry which is preliminary data.</text>
</comment>
<feature type="region of interest" description="Disordered" evidence="4">
    <location>
        <begin position="364"/>
        <end position="390"/>
    </location>
</feature>
<dbReference type="RefSeq" id="XP_635242.1">
    <property type="nucleotide sequence ID" value="XM_630150.1"/>
</dbReference>
<dbReference type="GO" id="GO:0008477">
    <property type="term" value="F:purine nucleosidase activity"/>
    <property type="evidence" value="ECO:0000318"/>
    <property type="project" value="GO_Central"/>
</dbReference>
<dbReference type="PaxDb" id="44689-DDB0183921"/>
<feature type="compositionally biased region" description="Polar residues" evidence="4">
    <location>
        <begin position="364"/>
        <end position="378"/>
    </location>
</feature>
<dbReference type="FunCoup" id="Q54EJ8">
    <property type="interactions" value="76"/>
</dbReference>
<feature type="compositionally biased region" description="Low complexity" evidence="4">
    <location>
        <begin position="379"/>
        <end position="390"/>
    </location>
</feature>
<sequence length="420" mass="47323">MKGFNIKLKKESLNREIISNTKMIYKLLSIILILIIFNNFYICSLKINIENDKNEDILKKRNLFFYTDANIDDIIALQSILSNDSEFKLRGICVSGTGFTTRAIGLDTIFKVFNFMTEKDNDRYKELLSIPVALGSSIPLDSALNFEISILNATNNQVRALGDTLWYTKDQYFNNNTNGLVPTNMSCTELFVKINKELLELNEPIEILSAGPATDLAILLTLYPNVVDNIELVSQMGGTIDAPANIFTYRNNTVAEFNLFVDIKAFQIMVSSLGPKLLLTPLDATDTNPITKDFFYNEINKPLTYSGQWLQALFTSVKNIITDASFFNIDHIEGQGFYIWDFESYRVLLNRNCDEELIEQIEINDSNSPNNPSGQITLSSASSSSSSSSSSILNKTRICTYINSNSSHSLLSNIYKYKLP</sequence>
<evidence type="ECO:0000256" key="4">
    <source>
        <dbReference type="SAM" id="MobiDB-lite"/>
    </source>
</evidence>
<evidence type="ECO:0000256" key="5">
    <source>
        <dbReference type="SAM" id="Phobius"/>
    </source>
</evidence>
<dbReference type="eggNOG" id="KOG2938">
    <property type="taxonomic scope" value="Eukaryota"/>
</dbReference>
<dbReference type="SMR" id="Q54EJ8"/>
<dbReference type="CDD" id="cd02647">
    <property type="entry name" value="nuc_hydro_TvIAG"/>
    <property type="match status" value="1"/>
</dbReference>
<evidence type="ECO:0000313" key="7">
    <source>
        <dbReference type="EMBL" id="EAL61723.1"/>
    </source>
</evidence>
<dbReference type="GO" id="GO:0005829">
    <property type="term" value="C:cytosol"/>
    <property type="evidence" value="ECO:0000318"/>
    <property type="project" value="GO_Central"/>
</dbReference>
<dbReference type="KEGG" id="ddi:DDB_G0291478"/>
<evidence type="ECO:0000259" key="6">
    <source>
        <dbReference type="Pfam" id="PF01156"/>
    </source>
</evidence>
<keyword evidence="2" id="KW-0378">Hydrolase</keyword>
<dbReference type="STRING" id="44689.Q54EJ8"/>
<evidence type="ECO:0000256" key="3">
    <source>
        <dbReference type="ARBA" id="ARBA00023295"/>
    </source>
</evidence>
<dbReference type="dictyBase" id="DDB_G0291478"/>
<dbReference type="SUPFAM" id="SSF53590">
    <property type="entry name" value="Nucleoside hydrolase"/>
    <property type="match status" value="1"/>
</dbReference>
<accession>Q54EJ8</accession>
<dbReference type="Gene3D" id="3.90.245.10">
    <property type="entry name" value="Ribonucleoside hydrolase-like"/>
    <property type="match status" value="1"/>
</dbReference>
<evidence type="ECO:0000313" key="8">
    <source>
        <dbReference type="Proteomes" id="UP000002195"/>
    </source>
</evidence>
<keyword evidence="8" id="KW-1185">Reference proteome</keyword>
<dbReference type="InterPro" id="IPR036452">
    <property type="entry name" value="Ribo_hydro-like"/>
</dbReference>
<keyword evidence="3" id="KW-0326">Glycosidase</keyword>